<dbReference type="InterPro" id="IPR000073">
    <property type="entry name" value="AB_hydrolase_1"/>
</dbReference>
<proteinExistence type="inferred from homology"/>
<protein>
    <submittedName>
        <fullName evidence="3">Non-heme chloroperoxidase</fullName>
    </submittedName>
</protein>
<dbReference type="PANTHER" id="PTHR43433:SF3">
    <property type="entry name" value="NON-HEME CHLOROPEROXIDASE"/>
    <property type="match status" value="1"/>
</dbReference>
<dbReference type="Pfam" id="PF00561">
    <property type="entry name" value="Abhydrolase_1"/>
    <property type="match status" value="1"/>
</dbReference>
<dbReference type="InterPro" id="IPR029058">
    <property type="entry name" value="AB_hydrolase_fold"/>
</dbReference>
<dbReference type="SUPFAM" id="SSF53474">
    <property type="entry name" value="alpha/beta-Hydrolases"/>
    <property type="match status" value="1"/>
</dbReference>
<dbReference type="RefSeq" id="WP_073085095.1">
    <property type="nucleotide sequence ID" value="NZ_FRBL01000008.1"/>
</dbReference>
<keyword evidence="4" id="KW-1185">Reference proteome</keyword>
<dbReference type="OrthoDB" id="9780932at2"/>
<dbReference type="InterPro" id="IPR050471">
    <property type="entry name" value="AB_hydrolase"/>
</dbReference>
<organism evidence="3 4">
    <name type="scientific">Chitinophaga jiangningensis</name>
    <dbReference type="NCBI Taxonomy" id="1419482"/>
    <lineage>
        <taxon>Bacteria</taxon>
        <taxon>Pseudomonadati</taxon>
        <taxon>Bacteroidota</taxon>
        <taxon>Chitinophagia</taxon>
        <taxon>Chitinophagales</taxon>
        <taxon>Chitinophagaceae</taxon>
        <taxon>Chitinophaga</taxon>
    </lineage>
</organism>
<evidence type="ECO:0000313" key="4">
    <source>
        <dbReference type="Proteomes" id="UP000184420"/>
    </source>
</evidence>
<evidence type="ECO:0000256" key="1">
    <source>
        <dbReference type="ARBA" id="ARBA00038128"/>
    </source>
</evidence>
<feature type="domain" description="AB hydrolase-1" evidence="2">
    <location>
        <begin position="22"/>
        <end position="253"/>
    </location>
</feature>
<keyword evidence="3" id="KW-0560">Oxidoreductase</keyword>
<comment type="similarity">
    <text evidence="1">Belongs to the AB hydrolase superfamily. Bacterial non-heme haloperoxidase / perhydrolase family.</text>
</comment>
<dbReference type="FunFam" id="3.40.50.1820:FF:000205">
    <property type="entry name" value="Non-haem bromoperoxidase BPO-A2"/>
    <property type="match status" value="1"/>
</dbReference>
<dbReference type="AlphaFoldDB" id="A0A1M7J2D7"/>
<dbReference type="GO" id="GO:0004601">
    <property type="term" value="F:peroxidase activity"/>
    <property type="evidence" value="ECO:0007669"/>
    <property type="project" value="UniProtKB-KW"/>
</dbReference>
<reference evidence="3 4" key="1">
    <citation type="submission" date="2016-11" db="EMBL/GenBank/DDBJ databases">
        <authorList>
            <person name="Jaros S."/>
            <person name="Januszkiewicz K."/>
            <person name="Wedrychowicz H."/>
        </authorList>
    </citation>
    <scope>NUCLEOTIDE SEQUENCE [LARGE SCALE GENOMIC DNA]</scope>
    <source>
        <strain evidence="3 4">DSM 27406</strain>
    </source>
</reference>
<dbReference type="STRING" id="1419482.SAMN05444266_108194"/>
<dbReference type="PANTHER" id="PTHR43433">
    <property type="entry name" value="HYDROLASE, ALPHA/BETA FOLD FAMILY PROTEIN"/>
    <property type="match status" value="1"/>
</dbReference>
<name>A0A1M7J2D7_9BACT</name>
<dbReference type="Gene3D" id="3.40.50.1820">
    <property type="entry name" value="alpha/beta hydrolase"/>
    <property type="match status" value="1"/>
</dbReference>
<dbReference type="PRINTS" id="PR00111">
    <property type="entry name" value="ABHYDROLASE"/>
</dbReference>
<keyword evidence="3" id="KW-0575">Peroxidase</keyword>
<gene>
    <name evidence="3" type="ORF">SAMN05444266_108194</name>
</gene>
<accession>A0A1M7J2D7</accession>
<dbReference type="Proteomes" id="UP000184420">
    <property type="component" value="Unassembled WGS sequence"/>
</dbReference>
<dbReference type="EMBL" id="FRBL01000008">
    <property type="protein sequence ID" value="SHM47151.1"/>
    <property type="molecule type" value="Genomic_DNA"/>
</dbReference>
<evidence type="ECO:0000313" key="3">
    <source>
        <dbReference type="EMBL" id="SHM47151.1"/>
    </source>
</evidence>
<sequence>MSKITVQDGTEIYYKDWGTGQPIVFHHGWPLSGDDWDAQMYFFLEQGYRVIAHDRRGHGRSSQTVVGHDMDTYAADVFELVKALDLKDAIHVGHSTGGGEVIRYANKFGKGRVAKAVLISAVPPIMVKSASNPGGVDISVFDDIRKNTAENRAQFYIDITLPFYGYNREGADVKEGIRRNWWRQGMMGSIKAHYDCIKAFSETDFTEDLKNVDIPVLAMHGTDDQIVPYDNAGPKSASLAKNGTLISYPGFPHGMPTTEAATINKDLLAWIKS</sequence>
<evidence type="ECO:0000259" key="2">
    <source>
        <dbReference type="Pfam" id="PF00561"/>
    </source>
</evidence>